<evidence type="ECO:0000313" key="4">
    <source>
        <dbReference type="RefSeq" id="XP_013417976.1"/>
    </source>
</evidence>
<feature type="signal peptide" evidence="2">
    <location>
        <begin position="1"/>
        <end position="17"/>
    </location>
</feature>
<reference evidence="4" key="1">
    <citation type="submission" date="2025-08" db="UniProtKB">
        <authorList>
            <consortium name="RefSeq"/>
        </authorList>
    </citation>
    <scope>IDENTIFICATION</scope>
    <source>
        <tissue evidence="4">Gonads</tissue>
    </source>
</reference>
<dbReference type="AlphaFoldDB" id="A0A1S3K6U6"/>
<keyword evidence="2" id="KW-0732">Signal</keyword>
<dbReference type="KEGG" id="lak:106179031"/>
<evidence type="ECO:0000256" key="1">
    <source>
        <dbReference type="SAM" id="MobiDB-lite"/>
    </source>
</evidence>
<proteinExistence type="predicted"/>
<dbReference type="RefSeq" id="XP_013417976.1">
    <property type="nucleotide sequence ID" value="XM_013562522.2"/>
</dbReference>
<sequence length="127" mass="14462">MMKYGVIFVLLIALALGARDRARMVSRACQKIRKTGECPRPMIGKFLCKDLGNGEIEHKNLCQFMKDNCHDPREDGYHLCDADKEPITHRSSGHVDGQGRFHAHGRGGYHDSEGHYHNHGRDQPHHH</sequence>
<gene>
    <name evidence="4" type="primary">LOC106179031</name>
</gene>
<evidence type="ECO:0000313" key="3">
    <source>
        <dbReference type="Proteomes" id="UP000085678"/>
    </source>
</evidence>
<name>A0A1S3K6U6_LINAN</name>
<feature type="compositionally biased region" description="Basic and acidic residues" evidence="1">
    <location>
        <begin position="108"/>
        <end position="127"/>
    </location>
</feature>
<accession>A0A1S3K6U6</accession>
<feature type="chain" id="PRO_5010266400" evidence="2">
    <location>
        <begin position="18"/>
        <end position="127"/>
    </location>
</feature>
<organism evidence="3 4">
    <name type="scientific">Lingula anatina</name>
    <name type="common">Brachiopod</name>
    <name type="synonym">Lingula unguis</name>
    <dbReference type="NCBI Taxonomy" id="7574"/>
    <lineage>
        <taxon>Eukaryota</taxon>
        <taxon>Metazoa</taxon>
        <taxon>Spiralia</taxon>
        <taxon>Lophotrochozoa</taxon>
        <taxon>Brachiopoda</taxon>
        <taxon>Linguliformea</taxon>
        <taxon>Lingulata</taxon>
        <taxon>Lingulida</taxon>
        <taxon>Linguloidea</taxon>
        <taxon>Lingulidae</taxon>
        <taxon>Lingula</taxon>
    </lineage>
</organism>
<evidence type="ECO:0000256" key="2">
    <source>
        <dbReference type="SAM" id="SignalP"/>
    </source>
</evidence>
<keyword evidence="3" id="KW-1185">Reference proteome</keyword>
<feature type="region of interest" description="Disordered" evidence="1">
    <location>
        <begin position="89"/>
        <end position="127"/>
    </location>
</feature>
<dbReference type="InParanoid" id="A0A1S3K6U6"/>
<dbReference type="Proteomes" id="UP000085678">
    <property type="component" value="Unplaced"/>
</dbReference>
<protein>
    <submittedName>
        <fullName evidence="4">Protein catecholamines up</fullName>
    </submittedName>
</protein>
<dbReference type="GeneID" id="106179031"/>